<sequence length="72" mass="8062">MTFRSDTSHIRHLHFSNTTHRQSCISLKQCLHLPSYQSHTEFVLLAPAKFKTAASELVKMASASSVPNGSQY</sequence>
<reference evidence="1 2" key="1">
    <citation type="submission" date="2014-04" db="EMBL/GenBank/DDBJ databases">
        <authorList>
            <consortium name="DOE Joint Genome Institute"/>
            <person name="Kuo A."/>
            <person name="Tarkka M."/>
            <person name="Buscot F."/>
            <person name="Kohler A."/>
            <person name="Nagy L.G."/>
            <person name="Floudas D."/>
            <person name="Copeland A."/>
            <person name="Barry K.W."/>
            <person name="Cichocki N."/>
            <person name="Veneault-Fourrey C."/>
            <person name="LaButti K."/>
            <person name="Lindquist E.A."/>
            <person name="Lipzen A."/>
            <person name="Lundell T."/>
            <person name="Morin E."/>
            <person name="Murat C."/>
            <person name="Sun H."/>
            <person name="Tunlid A."/>
            <person name="Henrissat B."/>
            <person name="Grigoriev I.V."/>
            <person name="Hibbett D.S."/>
            <person name="Martin F."/>
            <person name="Nordberg H.P."/>
            <person name="Cantor M.N."/>
            <person name="Hua S.X."/>
        </authorList>
    </citation>
    <scope>NUCLEOTIDE SEQUENCE [LARGE SCALE GENOMIC DNA]</scope>
    <source>
        <strain evidence="1 2">F 1598</strain>
    </source>
</reference>
<dbReference type="HOGENOM" id="CLU_2723097_0_0_1"/>
<keyword evidence="2" id="KW-1185">Reference proteome</keyword>
<evidence type="ECO:0000313" key="1">
    <source>
        <dbReference type="EMBL" id="KIM74451.1"/>
    </source>
</evidence>
<name>A0A0C3F3D0_PILCF</name>
<gene>
    <name evidence="1" type="ORF">PILCRDRAFT_828140</name>
</gene>
<accession>A0A0C3F3D0</accession>
<dbReference type="EMBL" id="KN833060">
    <property type="protein sequence ID" value="KIM74451.1"/>
    <property type="molecule type" value="Genomic_DNA"/>
</dbReference>
<dbReference type="AlphaFoldDB" id="A0A0C3F3D0"/>
<dbReference type="InParanoid" id="A0A0C3F3D0"/>
<evidence type="ECO:0000313" key="2">
    <source>
        <dbReference type="Proteomes" id="UP000054166"/>
    </source>
</evidence>
<reference evidence="2" key="2">
    <citation type="submission" date="2015-01" db="EMBL/GenBank/DDBJ databases">
        <title>Evolutionary Origins and Diversification of the Mycorrhizal Mutualists.</title>
        <authorList>
            <consortium name="DOE Joint Genome Institute"/>
            <consortium name="Mycorrhizal Genomics Consortium"/>
            <person name="Kohler A."/>
            <person name="Kuo A."/>
            <person name="Nagy L.G."/>
            <person name="Floudas D."/>
            <person name="Copeland A."/>
            <person name="Barry K.W."/>
            <person name="Cichocki N."/>
            <person name="Veneault-Fourrey C."/>
            <person name="LaButti K."/>
            <person name="Lindquist E.A."/>
            <person name="Lipzen A."/>
            <person name="Lundell T."/>
            <person name="Morin E."/>
            <person name="Murat C."/>
            <person name="Riley R."/>
            <person name="Ohm R."/>
            <person name="Sun H."/>
            <person name="Tunlid A."/>
            <person name="Henrissat B."/>
            <person name="Grigoriev I.V."/>
            <person name="Hibbett D.S."/>
            <person name="Martin F."/>
        </authorList>
    </citation>
    <scope>NUCLEOTIDE SEQUENCE [LARGE SCALE GENOMIC DNA]</scope>
    <source>
        <strain evidence="2">F 1598</strain>
    </source>
</reference>
<dbReference type="Proteomes" id="UP000054166">
    <property type="component" value="Unassembled WGS sequence"/>
</dbReference>
<organism evidence="1 2">
    <name type="scientific">Piloderma croceum (strain F 1598)</name>
    <dbReference type="NCBI Taxonomy" id="765440"/>
    <lineage>
        <taxon>Eukaryota</taxon>
        <taxon>Fungi</taxon>
        <taxon>Dikarya</taxon>
        <taxon>Basidiomycota</taxon>
        <taxon>Agaricomycotina</taxon>
        <taxon>Agaricomycetes</taxon>
        <taxon>Agaricomycetidae</taxon>
        <taxon>Atheliales</taxon>
        <taxon>Atheliaceae</taxon>
        <taxon>Piloderma</taxon>
    </lineage>
</organism>
<proteinExistence type="predicted"/>
<protein>
    <submittedName>
        <fullName evidence="1">Uncharacterized protein</fullName>
    </submittedName>
</protein>